<feature type="compositionally biased region" description="Low complexity" evidence="1">
    <location>
        <begin position="75"/>
        <end position="88"/>
    </location>
</feature>
<dbReference type="Proteomes" id="UP000326837">
    <property type="component" value="Chromosome"/>
</dbReference>
<keyword evidence="2" id="KW-1133">Transmembrane helix</keyword>
<name>A0A5K7XM45_9BACT</name>
<feature type="region of interest" description="Disordered" evidence="1">
    <location>
        <begin position="60"/>
        <end position="88"/>
    </location>
</feature>
<dbReference type="AlphaFoldDB" id="A0A5K7XM45"/>
<keyword evidence="2" id="KW-0472">Membrane</keyword>
<proteinExistence type="predicted"/>
<evidence type="ECO:0000256" key="2">
    <source>
        <dbReference type="SAM" id="Phobius"/>
    </source>
</evidence>
<sequence>MPPDDPNHLDDIPRSSLRPRRPKPDRRRLWLASSVVSAVVAVAFIAYLLISSFSANNPPLQPSEPGRPAPGATIPKASPATAPADAIPPASAAPLAAELVDDPTGQLLWGEPTSGPPISLAYVPAGTQCLLYFRPADIAQHAEGERLRAALGPWGQGAVAELESLLGGKVSEVTALLVAVTVSDDNKLETTLRVEFAEPLDNAALVERTAKATNSQIDGVAVRTQNGRTYFLANEPTPALIVAPAALAQDLVESAGEAPPLVRDIEALAAHSDAERAATLLVAPKFLQASGNDLLTAEAAPLHDVLQRLLGNEATAVMLSADLRDDLFLELRATPTLNVPAIRLAAKMRERIAAAPAEVENLIADATWHPYGRKVIARLPGMLRILARFARSGVDDRQAVVNAYLPARAGHNLLTASELLLTLPHGDDGAIASAAPAAKAPTTTADKLAAKTSLSFTKESLEQAVALLAEDTGLEITIAGGDLQLDGITKNQSLGLDLRDRPAGEILLEILLRANPDRQATGPADPRQKLVYVIEPTTTGAAERIIVTTRTAAEKRGDRLPAAFLSQTR</sequence>
<feature type="compositionally biased region" description="Basic residues" evidence="1">
    <location>
        <begin position="17"/>
        <end position="26"/>
    </location>
</feature>
<gene>
    <name evidence="3" type="ORF">PLANPX_3671</name>
</gene>
<organism evidence="3 4">
    <name type="scientific">Lacipirellula parvula</name>
    <dbReference type="NCBI Taxonomy" id="2650471"/>
    <lineage>
        <taxon>Bacteria</taxon>
        <taxon>Pseudomonadati</taxon>
        <taxon>Planctomycetota</taxon>
        <taxon>Planctomycetia</taxon>
        <taxon>Pirellulales</taxon>
        <taxon>Lacipirellulaceae</taxon>
        <taxon>Lacipirellula</taxon>
    </lineage>
</organism>
<evidence type="ECO:0000313" key="3">
    <source>
        <dbReference type="EMBL" id="BBO34059.1"/>
    </source>
</evidence>
<evidence type="ECO:0000256" key="1">
    <source>
        <dbReference type="SAM" id="MobiDB-lite"/>
    </source>
</evidence>
<dbReference type="KEGG" id="lpav:PLANPX_3671"/>
<keyword evidence="2" id="KW-0812">Transmembrane</keyword>
<reference evidence="4" key="1">
    <citation type="submission" date="2019-10" db="EMBL/GenBank/DDBJ databases">
        <title>Lacipirellula parvula gen. nov., sp. nov., representing a lineage of planctomycetes widespread in freshwater anoxic habitats, and description of the family Lacipirellulaceae.</title>
        <authorList>
            <person name="Dedysh S.N."/>
            <person name="Kulichevskaya I.S."/>
            <person name="Beletsky A.V."/>
            <person name="Rakitin A.L."/>
            <person name="Mardanov A.V."/>
            <person name="Ivanova A.A."/>
            <person name="Saltykova V.X."/>
            <person name="Rijpstra W.I.C."/>
            <person name="Sinninghe Damste J.S."/>
            <person name="Ravin N.V."/>
        </authorList>
    </citation>
    <scope>NUCLEOTIDE SEQUENCE [LARGE SCALE GENOMIC DNA]</scope>
    <source>
        <strain evidence="4">PX69</strain>
    </source>
</reference>
<keyword evidence="4" id="KW-1185">Reference proteome</keyword>
<feature type="compositionally biased region" description="Basic and acidic residues" evidence="1">
    <location>
        <begin position="1"/>
        <end position="13"/>
    </location>
</feature>
<accession>A0A5K7XM45</accession>
<dbReference type="RefSeq" id="WP_152099705.1">
    <property type="nucleotide sequence ID" value="NZ_AP021861.1"/>
</dbReference>
<feature type="region of interest" description="Disordered" evidence="1">
    <location>
        <begin position="1"/>
        <end position="26"/>
    </location>
</feature>
<evidence type="ECO:0000313" key="4">
    <source>
        <dbReference type="Proteomes" id="UP000326837"/>
    </source>
</evidence>
<protein>
    <submittedName>
        <fullName evidence="3">Uncharacterized protein</fullName>
    </submittedName>
</protein>
<dbReference type="EMBL" id="AP021861">
    <property type="protein sequence ID" value="BBO34059.1"/>
    <property type="molecule type" value="Genomic_DNA"/>
</dbReference>
<feature type="transmembrane region" description="Helical" evidence="2">
    <location>
        <begin position="29"/>
        <end position="50"/>
    </location>
</feature>